<evidence type="ECO:0000313" key="3">
    <source>
        <dbReference type="Proteomes" id="UP000034531"/>
    </source>
</evidence>
<organism evidence="2 3">
    <name type="scientific">Candidatus Curtissbacteria bacterium GW2011_GWA1_40_16</name>
    <dbReference type="NCBI Taxonomy" id="1618405"/>
    <lineage>
        <taxon>Bacteria</taxon>
        <taxon>Candidatus Curtissiibacteriota</taxon>
    </lineage>
</organism>
<keyword evidence="1" id="KW-0812">Transmembrane</keyword>
<protein>
    <submittedName>
        <fullName evidence="2">Integral membrane protein-like protein</fullName>
    </submittedName>
</protein>
<proteinExistence type="predicted"/>
<feature type="transmembrane region" description="Helical" evidence="1">
    <location>
        <begin position="7"/>
        <end position="26"/>
    </location>
</feature>
<keyword evidence="1" id="KW-1133">Transmembrane helix</keyword>
<accession>A0A0G0TUC8</accession>
<feature type="transmembrane region" description="Helical" evidence="1">
    <location>
        <begin position="126"/>
        <end position="148"/>
    </location>
</feature>
<feature type="transmembrane region" description="Helical" evidence="1">
    <location>
        <begin position="356"/>
        <end position="374"/>
    </location>
</feature>
<dbReference type="EMBL" id="LBYI01000009">
    <property type="protein sequence ID" value="KKR50625.1"/>
    <property type="molecule type" value="Genomic_DNA"/>
</dbReference>
<sequence length="690" mass="77437">MKFILKLCKFFITWIILPAILIYVGWAQIYPLFTGEFTQHLGSIEVSYIQMARFIENSSPQFLWQPNWYLGYPMSVLYTPLLPILEYLAKIFFNISYSHAYRVITAFGYIGVLVSIYLLGKEISKSALAGFVSGLIFGICPSIFSLMYSEIGADSFLTEIIEPRRFTNLIRWGEGPHTISLFFVPLAGLFLLKFLKKGNKFTMLLAVFFSAIVAMTNIVGAWALILLDFSLIFGSLCEKDSEFINIIKKSLLVTLLTYGVIAFWFNSVFLSTFFREGGSSLNYWSMMFPWGLMGIIIIFILFYLFGQKILSKISGLSGTCMFLILTFVIVNTYFASGESKLELVPQALRLSLETDIAVALMIGLLVSVVINLIAKINKAISYGVSVSVLGFAILFFGPRQLNLSANLPKYTQSLEKTGKDLKTTNMYQVAQNLSKKVKADERVFVAGNYSFYLNYFANIGQLRGALYQSATHPWAEHIYYQETNGSDAQISLAWLKIANIGKLVISGQGDIYADDFKHPDKFDNILEFDEEIMGDKYYNVPLVNASLAKGVAAEISKVTTPVNAIDREPILQYVNILESGKSKLNIKQIQNNQYQISGNLEPGELILTQITHADGWVAYDERGKKLEVKKDPLGFILIKPLAANILINLQYQNPISVKIGKLVTILTGIIILILIIKLKNPLMTEKNIGI</sequence>
<dbReference type="AlphaFoldDB" id="A0A0G0TUC8"/>
<keyword evidence="1" id="KW-0472">Membrane</keyword>
<comment type="caution">
    <text evidence="2">The sequence shown here is derived from an EMBL/GenBank/DDBJ whole genome shotgun (WGS) entry which is preliminary data.</text>
</comment>
<feature type="transmembrane region" description="Helical" evidence="1">
    <location>
        <begin position="169"/>
        <end position="192"/>
    </location>
</feature>
<feature type="transmembrane region" description="Helical" evidence="1">
    <location>
        <begin position="313"/>
        <end position="336"/>
    </location>
</feature>
<evidence type="ECO:0000313" key="2">
    <source>
        <dbReference type="EMBL" id="KKR50625.1"/>
    </source>
</evidence>
<feature type="transmembrane region" description="Helical" evidence="1">
    <location>
        <begin position="100"/>
        <end position="120"/>
    </location>
</feature>
<feature type="transmembrane region" description="Helical" evidence="1">
    <location>
        <begin position="379"/>
        <end position="397"/>
    </location>
</feature>
<name>A0A0G0TUC8_9BACT</name>
<reference evidence="2 3" key="1">
    <citation type="journal article" date="2015" name="Nature">
        <title>rRNA introns, odd ribosomes, and small enigmatic genomes across a large radiation of phyla.</title>
        <authorList>
            <person name="Brown C.T."/>
            <person name="Hug L.A."/>
            <person name="Thomas B.C."/>
            <person name="Sharon I."/>
            <person name="Castelle C.J."/>
            <person name="Singh A."/>
            <person name="Wilkins M.J."/>
            <person name="Williams K.H."/>
            <person name="Banfield J.F."/>
        </authorList>
    </citation>
    <scope>NUCLEOTIDE SEQUENCE [LARGE SCALE GENOMIC DNA]</scope>
</reference>
<feature type="transmembrane region" description="Helical" evidence="1">
    <location>
        <begin position="250"/>
        <end position="274"/>
    </location>
</feature>
<evidence type="ECO:0000256" key="1">
    <source>
        <dbReference type="SAM" id="Phobius"/>
    </source>
</evidence>
<feature type="transmembrane region" description="Helical" evidence="1">
    <location>
        <begin position="286"/>
        <end position="306"/>
    </location>
</feature>
<dbReference type="Proteomes" id="UP000034531">
    <property type="component" value="Unassembled WGS sequence"/>
</dbReference>
<feature type="transmembrane region" description="Helical" evidence="1">
    <location>
        <begin position="204"/>
        <end position="229"/>
    </location>
</feature>
<feature type="transmembrane region" description="Helical" evidence="1">
    <location>
        <begin position="659"/>
        <end position="676"/>
    </location>
</feature>
<dbReference type="PATRIC" id="fig|1618405.3.peg.476"/>
<gene>
    <name evidence="2" type="ORF">UT84_C0009G0012</name>
</gene>
<feature type="transmembrane region" description="Helical" evidence="1">
    <location>
        <begin position="69"/>
        <end position="88"/>
    </location>
</feature>